<dbReference type="Pfam" id="PF09351">
    <property type="entry name" value="DUF1993"/>
    <property type="match status" value="1"/>
</dbReference>
<evidence type="ECO:0000313" key="2">
    <source>
        <dbReference type="Proteomes" id="UP000091956"/>
    </source>
</evidence>
<protein>
    <recommendedName>
        <fullName evidence="3">DUF1993 domain-containing protein</fullName>
    </recommendedName>
</protein>
<dbReference type="STRING" id="342668.A0A1B8GVF3"/>
<name>A0A1B8GVF3_9PEZI</name>
<gene>
    <name evidence="1" type="ORF">VE01_02154</name>
</gene>
<dbReference type="OrthoDB" id="3724345at2759"/>
<dbReference type="PANTHER" id="PTHR36922:SF1">
    <property type="entry name" value="DUF1993 DOMAIN-CONTAINING PROTEIN"/>
    <property type="match status" value="1"/>
</dbReference>
<reference evidence="2" key="2">
    <citation type="journal article" date="2018" name="Nat. Commun.">
        <title>Extreme sensitivity to ultraviolet light in the fungal pathogen causing white-nose syndrome of bats.</title>
        <authorList>
            <person name="Palmer J.M."/>
            <person name="Drees K.P."/>
            <person name="Foster J.T."/>
            <person name="Lindner D.L."/>
        </authorList>
    </citation>
    <scope>NUCLEOTIDE SEQUENCE [LARGE SCALE GENOMIC DNA]</scope>
    <source>
        <strain evidence="2">UAMH 10579</strain>
    </source>
</reference>
<dbReference type="SUPFAM" id="SSF109854">
    <property type="entry name" value="DinB/YfiT-like putative metalloenzymes"/>
    <property type="match status" value="1"/>
</dbReference>
<dbReference type="AlphaFoldDB" id="A0A1B8GVF3"/>
<keyword evidence="2" id="KW-1185">Reference proteome</keyword>
<dbReference type="EMBL" id="KV460211">
    <property type="protein sequence ID" value="OBT99809.1"/>
    <property type="molecule type" value="Genomic_DNA"/>
</dbReference>
<organism evidence="1 2">
    <name type="scientific">Pseudogymnoascus verrucosus</name>
    <dbReference type="NCBI Taxonomy" id="342668"/>
    <lineage>
        <taxon>Eukaryota</taxon>
        <taxon>Fungi</taxon>
        <taxon>Dikarya</taxon>
        <taxon>Ascomycota</taxon>
        <taxon>Pezizomycotina</taxon>
        <taxon>Leotiomycetes</taxon>
        <taxon>Thelebolales</taxon>
        <taxon>Thelebolaceae</taxon>
        <taxon>Pseudogymnoascus</taxon>
    </lineage>
</organism>
<dbReference type="InterPro" id="IPR034660">
    <property type="entry name" value="DinB/YfiT-like"/>
</dbReference>
<dbReference type="GeneID" id="28835540"/>
<proteinExistence type="predicted"/>
<evidence type="ECO:0008006" key="3">
    <source>
        <dbReference type="Google" id="ProtNLM"/>
    </source>
</evidence>
<dbReference type="Proteomes" id="UP000091956">
    <property type="component" value="Unassembled WGS sequence"/>
</dbReference>
<accession>A0A1B8GVF3</accession>
<dbReference type="PANTHER" id="PTHR36922">
    <property type="entry name" value="BLL2446 PROTEIN"/>
    <property type="match status" value="1"/>
</dbReference>
<dbReference type="InterPro" id="IPR018531">
    <property type="entry name" value="DUF1993"/>
</dbReference>
<reference evidence="1 2" key="1">
    <citation type="submission" date="2016-03" db="EMBL/GenBank/DDBJ databases">
        <title>Comparative genomics of Pseudogymnoascus destructans, the fungus causing white-nose syndrome of bats.</title>
        <authorList>
            <person name="Palmer J.M."/>
            <person name="Drees K.P."/>
            <person name="Foster J.T."/>
            <person name="Lindner D.L."/>
        </authorList>
    </citation>
    <scope>NUCLEOTIDE SEQUENCE [LARGE SCALE GENOMIC DNA]</scope>
    <source>
        <strain evidence="1 2">UAMH 10579</strain>
    </source>
</reference>
<dbReference type="Gene3D" id="1.20.120.450">
    <property type="entry name" value="dinb family like domain"/>
    <property type="match status" value="1"/>
</dbReference>
<evidence type="ECO:0000313" key="1">
    <source>
        <dbReference type="EMBL" id="OBT99809.1"/>
    </source>
</evidence>
<sequence>MSVSLYQVSVAPFIAELKIVSKLLTKGLEHVKGDESALIDARIIEDMQPLTYQIQRISDTAKGLAVRMGKVEPVAMADEEKTFPELQERIAKTIAVLESVDPKSFEGIEDKEVILVTRGGEQKFTGLSYVNTFAIPNFYFHMCMVYAILRKEGVPVGKMDYLGKN</sequence>
<dbReference type="RefSeq" id="XP_018133542.1">
    <property type="nucleotide sequence ID" value="XM_018271665.2"/>
</dbReference>